<evidence type="ECO:0000256" key="5">
    <source>
        <dbReference type="ARBA" id="ARBA00022679"/>
    </source>
</evidence>
<evidence type="ECO:0000256" key="2">
    <source>
        <dbReference type="ARBA" id="ARBA00004752"/>
    </source>
</evidence>
<dbReference type="GO" id="GO:0009252">
    <property type="term" value="P:peptidoglycan biosynthetic process"/>
    <property type="evidence" value="ECO:0007669"/>
    <property type="project" value="UniProtKB-UniRule"/>
</dbReference>
<dbReference type="GO" id="GO:0019277">
    <property type="term" value="P:UDP-N-acetylgalactosamine biosynthetic process"/>
    <property type="evidence" value="ECO:0007669"/>
    <property type="project" value="InterPro"/>
</dbReference>
<accession>F0T2A3</accession>
<keyword evidence="7 12" id="KW-0573">Peptidoglycan synthesis</keyword>
<evidence type="ECO:0000256" key="10">
    <source>
        <dbReference type="ARBA" id="ARBA00038367"/>
    </source>
</evidence>
<dbReference type="Proteomes" id="UP000007488">
    <property type="component" value="Chromosome"/>
</dbReference>
<dbReference type="SUPFAM" id="SSF55205">
    <property type="entry name" value="EPT/RTPC-like"/>
    <property type="match status" value="1"/>
</dbReference>
<evidence type="ECO:0000256" key="7">
    <source>
        <dbReference type="ARBA" id="ARBA00022984"/>
    </source>
</evidence>
<feature type="domain" description="Enolpyruvate transferase" evidence="13">
    <location>
        <begin position="16"/>
        <end position="413"/>
    </location>
</feature>
<evidence type="ECO:0000256" key="3">
    <source>
        <dbReference type="ARBA" id="ARBA00022490"/>
    </source>
</evidence>
<evidence type="ECO:0000313" key="15">
    <source>
        <dbReference type="Proteomes" id="UP000007488"/>
    </source>
</evidence>
<protein>
    <recommendedName>
        <fullName evidence="12">UDP-N-acetylglucosamine 1-carboxyvinyltransferase</fullName>
        <ecNumber evidence="12">2.5.1.7</ecNumber>
    </recommendedName>
    <alternativeName>
        <fullName evidence="12">Enoylpyruvate transferase</fullName>
    </alternativeName>
    <alternativeName>
        <fullName evidence="12">UDP-N-acetylglucosamine enolpyruvyl transferase</fullName>
        <shortName evidence="12">EPT</shortName>
    </alternativeName>
</protein>
<dbReference type="GO" id="GO:0051301">
    <property type="term" value="P:cell division"/>
    <property type="evidence" value="ECO:0007669"/>
    <property type="project" value="UniProtKB-KW"/>
</dbReference>
<comment type="pathway">
    <text evidence="2 12">Cell wall biogenesis; peptidoglycan biosynthesis.</text>
</comment>
<dbReference type="InterPro" id="IPR005750">
    <property type="entry name" value="UDP_GlcNAc_COvinyl_MurA"/>
</dbReference>
<comment type="function">
    <text evidence="12">Cell wall formation. Adds enolpyruvyl to UDP-N-acetylglucosamine.</text>
</comment>
<dbReference type="STRING" id="645991.Sgly_3268"/>
<keyword evidence="5 12" id="KW-0808">Transferase</keyword>
<dbReference type="NCBIfam" id="NF006873">
    <property type="entry name" value="PRK09369.1"/>
    <property type="match status" value="1"/>
</dbReference>
<dbReference type="CDD" id="cd01555">
    <property type="entry name" value="UdpNAET"/>
    <property type="match status" value="1"/>
</dbReference>
<dbReference type="HAMAP" id="MF_00111">
    <property type="entry name" value="MurA"/>
    <property type="match status" value="1"/>
</dbReference>
<keyword evidence="12" id="KW-0670">Pyruvate</keyword>
<evidence type="ECO:0000313" key="14">
    <source>
        <dbReference type="EMBL" id="ADY57531.1"/>
    </source>
</evidence>
<keyword evidence="4 12" id="KW-0132">Cell division</keyword>
<dbReference type="PANTHER" id="PTHR43783">
    <property type="entry name" value="UDP-N-ACETYLGLUCOSAMINE 1-CARBOXYVINYLTRANSFERASE"/>
    <property type="match status" value="1"/>
</dbReference>
<feature type="binding site" evidence="12">
    <location>
        <position position="100"/>
    </location>
    <ligand>
        <name>UDP-N-acetyl-alpha-D-glucosamine</name>
        <dbReference type="ChEBI" id="CHEBI:57705"/>
    </ligand>
</feature>
<keyword evidence="9 12" id="KW-0961">Cell wall biogenesis/degradation</keyword>
<feature type="binding site" evidence="12">
    <location>
        <position position="334"/>
    </location>
    <ligand>
        <name>UDP-N-acetyl-alpha-D-glucosamine</name>
        <dbReference type="ChEBI" id="CHEBI:57705"/>
    </ligand>
</feature>
<dbReference type="InterPro" id="IPR001986">
    <property type="entry name" value="Enolpyruvate_Tfrase_dom"/>
</dbReference>
<comment type="similarity">
    <text evidence="10 12">Belongs to the EPSP synthase family. MurA subfamily.</text>
</comment>
<evidence type="ECO:0000256" key="6">
    <source>
        <dbReference type="ARBA" id="ARBA00022960"/>
    </source>
</evidence>
<dbReference type="UniPathway" id="UPA00219"/>
<dbReference type="InterPro" id="IPR050068">
    <property type="entry name" value="MurA_subfamily"/>
</dbReference>
<dbReference type="EMBL" id="CP002547">
    <property type="protein sequence ID" value="ADY57531.1"/>
    <property type="molecule type" value="Genomic_DNA"/>
</dbReference>
<feature type="modified residue" description="2-(S-cysteinyl)pyruvic acid O-phosphothioketal" evidence="12">
    <location>
        <position position="124"/>
    </location>
</feature>
<dbReference type="Pfam" id="PF00275">
    <property type="entry name" value="EPSP_synthase"/>
    <property type="match status" value="1"/>
</dbReference>
<dbReference type="InterPro" id="IPR036968">
    <property type="entry name" value="Enolpyruvate_Tfrase_sf"/>
</dbReference>
<evidence type="ECO:0000256" key="9">
    <source>
        <dbReference type="ARBA" id="ARBA00023316"/>
    </source>
</evidence>
<dbReference type="AlphaFoldDB" id="F0T2A3"/>
<evidence type="ECO:0000256" key="8">
    <source>
        <dbReference type="ARBA" id="ARBA00023306"/>
    </source>
</evidence>
<comment type="subcellular location">
    <subcellularLocation>
        <location evidence="1 12">Cytoplasm</location>
    </subcellularLocation>
</comment>
<keyword evidence="15" id="KW-1185">Reference proteome</keyword>
<name>F0T2A3_SYNGF</name>
<reference evidence="15" key="2">
    <citation type="submission" date="2011-02" db="EMBL/GenBank/DDBJ databases">
        <title>The complete genome of Syntrophobotulus glycolicus DSM 8271.</title>
        <authorList>
            <person name="Lucas S."/>
            <person name="Copeland A."/>
            <person name="Lapidus A."/>
            <person name="Bruce D."/>
            <person name="Goodwin L."/>
            <person name="Pitluck S."/>
            <person name="Kyrpides N."/>
            <person name="Mavromatis K."/>
            <person name="Pagani I."/>
            <person name="Ivanova N."/>
            <person name="Mikhailova N."/>
            <person name="Chertkov O."/>
            <person name="Held B."/>
            <person name="Detter J.C."/>
            <person name="Tapia R."/>
            <person name="Han C."/>
            <person name="Land M."/>
            <person name="Hauser L."/>
            <person name="Markowitz V."/>
            <person name="Cheng J.-F."/>
            <person name="Hugenholtz P."/>
            <person name="Woyke T."/>
            <person name="Wu D."/>
            <person name="Spring S."/>
            <person name="Schroeder M."/>
            <person name="Brambilla E."/>
            <person name="Klenk H.-P."/>
            <person name="Eisen J.A."/>
        </authorList>
    </citation>
    <scope>NUCLEOTIDE SEQUENCE [LARGE SCALE GENOMIC DNA]</scope>
    <source>
        <strain evidence="15">DSM 8271 / FlGlyR</strain>
    </source>
</reference>
<dbReference type="GO" id="GO:0005737">
    <property type="term" value="C:cytoplasm"/>
    <property type="evidence" value="ECO:0007669"/>
    <property type="project" value="UniProtKB-SubCell"/>
</dbReference>
<evidence type="ECO:0000256" key="1">
    <source>
        <dbReference type="ARBA" id="ARBA00004496"/>
    </source>
</evidence>
<evidence type="ECO:0000256" key="4">
    <source>
        <dbReference type="ARBA" id="ARBA00022618"/>
    </source>
</evidence>
<sequence>MNWGVDRNLSKFRIIGGKELEGKIDVSGAKNAVLPIIAACLLTKDKVVLEEVPDLLDVQVMCQVIEALGGKIKRNGEKLTVSIKDVGSVEAPFDLISKMRASIFIMGPMLARKGRVRISHPGGCAIGSRPINWHIKGLEAMGAEIRMDHGFLDVSAPRLKGTRIYFDFPSVGATENIMMAAVCAEGTTIIENAAQEPEIVDLATFINQMGGKIRGAGTNIIKIEGVKEFHGTTHTVIPDRIEAGTYILMAAACGGEVLVRNVIPAHLKPLLAKLDEAGVIYREEDEGIRVIGKGCFNAVDIKTQVHPGFPTDLQAPFLAMLTRAKGTSVVTETVFENRYMHVDELKRMGADIKIEGRSAIIQGVETLNAATVVASDLRAGASLVLAALTSGGVSEIRDIYHIDRGYENLEDKLKNIGAEIERID</sequence>
<keyword evidence="8 12" id="KW-0131">Cell cycle</keyword>
<dbReference type="GO" id="GO:0008760">
    <property type="term" value="F:UDP-N-acetylglucosamine 1-carboxyvinyltransferase activity"/>
    <property type="evidence" value="ECO:0007669"/>
    <property type="project" value="UniProtKB-UniRule"/>
</dbReference>
<dbReference type="KEGG" id="sgy:Sgly_3268"/>
<dbReference type="EC" id="2.5.1.7" evidence="12"/>
<evidence type="ECO:0000256" key="11">
    <source>
        <dbReference type="ARBA" id="ARBA00047527"/>
    </source>
</evidence>
<keyword evidence="3 12" id="KW-0963">Cytoplasm</keyword>
<reference evidence="14 15" key="1">
    <citation type="journal article" date="2011" name="Stand. Genomic Sci.">
        <title>Complete genome sequence of Syntrophobotulus glycolicus type strain (FlGlyR).</title>
        <authorList>
            <person name="Han C."/>
            <person name="Mwirichia R."/>
            <person name="Chertkov O."/>
            <person name="Held B."/>
            <person name="Lapidus A."/>
            <person name="Nolan M."/>
            <person name="Lucas S."/>
            <person name="Hammon N."/>
            <person name="Deshpande S."/>
            <person name="Cheng J.F."/>
            <person name="Tapia R."/>
            <person name="Goodwin L."/>
            <person name="Pitluck S."/>
            <person name="Huntemann M."/>
            <person name="Liolios K."/>
            <person name="Ivanova N."/>
            <person name="Pagani I."/>
            <person name="Mavromatis K."/>
            <person name="Ovchinikova G."/>
            <person name="Pati A."/>
            <person name="Chen A."/>
            <person name="Palaniappan K."/>
            <person name="Land M."/>
            <person name="Hauser L."/>
            <person name="Brambilla E.M."/>
            <person name="Rohde M."/>
            <person name="Spring S."/>
            <person name="Sikorski J."/>
            <person name="Goker M."/>
            <person name="Woyke T."/>
            <person name="Bristow J."/>
            <person name="Eisen J.A."/>
            <person name="Markowitz V."/>
            <person name="Hugenholtz P."/>
            <person name="Kyrpides N.C."/>
            <person name="Klenk H.P."/>
            <person name="Detter J.C."/>
        </authorList>
    </citation>
    <scope>NUCLEOTIDE SEQUENCE [LARGE SCALE GENOMIC DNA]</scope>
    <source>
        <strain evidence="15">DSM 8271 / FlGlyR</strain>
    </source>
</reference>
<dbReference type="GO" id="GO:0071555">
    <property type="term" value="P:cell wall organization"/>
    <property type="evidence" value="ECO:0007669"/>
    <property type="project" value="UniProtKB-KW"/>
</dbReference>
<feature type="binding site" evidence="12">
    <location>
        <begin position="30"/>
        <end position="31"/>
    </location>
    <ligand>
        <name>phosphoenolpyruvate</name>
        <dbReference type="ChEBI" id="CHEBI:58702"/>
    </ligand>
</feature>
<dbReference type="Gene3D" id="3.65.10.10">
    <property type="entry name" value="Enolpyruvate transferase domain"/>
    <property type="match status" value="2"/>
</dbReference>
<feature type="binding site" evidence="12">
    <location>
        <position position="312"/>
    </location>
    <ligand>
        <name>UDP-N-acetyl-alpha-D-glucosamine</name>
        <dbReference type="ChEBI" id="CHEBI:57705"/>
    </ligand>
</feature>
<dbReference type="eggNOG" id="COG0766">
    <property type="taxonomic scope" value="Bacteria"/>
</dbReference>
<organism evidence="14 15">
    <name type="scientific">Syntrophobotulus glycolicus (strain DSM 8271 / FlGlyR)</name>
    <dbReference type="NCBI Taxonomy" id="645991"/>
    <lineage>
        <taxon>Bacteria</taxon>
        <taxon>Bacillati</taxon>
        <taxon>Bacillota</taxon>
        <taxon>Clostridia</taxon>
        <taxon>Eubacteriales</taxon>
        <taxon>Desulfitobacteriaceae</taxon>
        <taxon>Syntrophobotulus</taxon>
    </lineage>
</organism>
<proteinExistence type="inferred from homology"/>
<dbReference type="NCBIfam" id="TIGR01072">
    <property type="entry name" value="murA"/>
    <property type="match status" value="1"/>
</dbReference>
<keyword evidence="6 12" id="KW-0133">Cell shape</keyword>
<evidence type="ECO:0000259" key="13">
    <source>
        <dbReference type="Pfam" id="PF00275"/>
    </source>
</evidence>
<dbReference type="HOGENOM" id="CLU_027387_0_0_9"/>
<dbReference type="PANTHER" id="PTHR43783:SF1">
    <property type="entry name" value="UDP-N-ACETYLGLUCOSAMINE 1-CARBOXYVINYLTRANSFERASE"/>
    <property type="match status" value="1"/>
</dbReference>
<gene>
    <name evidence="12" type="primary">murA</name>
    <name evidence="14" type="ordered locus">Sgly_3268</name>
</gene>
<comment type="caution">
    <text evidence="12">Lacks conserved residue(s) required for the propagation of feature annotation.</text>
</comment>
<evidence type="ECO:0000256" key="12">
    <source>
        <dbReference type="HAMAP-Rule" id="MF_00111"/>
    </source>
</evidence>
<dbReference type="GO" id="GO:0008360">
    <property type="term" value="P:regulation of cell shape"/>
    <property type="evidence" value="ECO:0007669"/>
    <property type="project" value="UniProtKB-KW"/>
</dbReference>
<comment type="catalytic activity">
    <reaction evidence="11 12">
        <text>phosphoenolpyruvate + UDP-N-acetyl-alpha-D-glucosamine = UDP-N-acetyl-3-O-(1-carboxyvinyl)-alpha-D-glucosamine + phosphate</text>
        <dbReference type="Rhea" id="RHEA:18681"/>
        <dbReference type="ChEBI" id="CHEBI:43474"/>
        <dbReference type="ChEBI" id="CHEBI:57705"/>
        <dbReference type="ChEBI" id="CHEBI:58702"/>
        <dbReference type="ChEBI" id="CHEBI:68483"/>
        <dbReference type="EC" id="2.5.1.7"/>
    </reaction>
</comment>
<dbReference type="InterPro" id="IPR013792">
    <property type="entry name" value="RNA3'P_cycl/enolpyr_Trfase_a/b"/>
</dbReference>
<dbReference type="FunFam" id="3.65.10.10:FF:000001">
    <property type="entry name" value="UDP-N-acetylglucosamine 1-carboxyvinyltransferase"/>
    <property type="match status" value="1"/>
</dbReference>
<feature type="active site" description="Proton donor" evidence="12">
    <location>
        <position position="124"/>
    </location>
</feature>